<proteinExistence type="predicted"/>
<keyword evidence="3" id="KW-1185">Reference proteome</keyword>
<dbReference type="GO" id="GO:0016740">
    <property type="term" value="F:transferase activity"/>
    <property type="evidence" value="ECO:0007669"/>
    <property type="project" value="UniProtKB-KW"/>
</dbReference>
<dbReference type="InterPro" id="IPR002575">
    <property type="entry name" value="Aminoglycoside_PTrfase"/>
</dbReference>
<accession>A0A495JFQ0</accession>
<comment type="caution">
    <text evidence="2">The sequence shown here is derived from an EMBL/GenBank/DDBJ whole genome shotgun (WGS) entry which is preliminary data.</text>
</comment>
<reference evidence="2 3" key="1">
    <citation type="submission" date="2018-10" db="EMBL/GenBank/DDBJ databases">
        <title>Sequencing the genomes of 1000 actinobacteria strains.</title>
        <authorList>
            <person name="Klenk H.-P."/>
        </authorList>
    </citation>
    <scope>NUCLEOTIDE SEQUENCE [LARGE SCALE GENOMIC DNA]</scope>
    <source>
        <strain evidence="2 3">DSM 45175</strain>
    </source>
</reference>
<gene>
    <name evidence="2" type="ORF">BDK92_2029</name>
</gene>
<keyword evidence="2" id="KW-0808">Transferase</keyword>
<dbReference type="AlphaFoldDB" id="A0A495JFQ0"/>
<evidence type="ECO:0000313" key="3">
    <source>
        <dbReference type="Proteomes" id="UP000277671"/>
    </source>
</evidence>
<dbReference type="EMBL" id="RBKT01000001">
    <property type="protein sequence ID" value="RKR87737.1"/>
    <property type="molecule type" value="Genomic_DNA"/>
</dbReference>
<name>A0A495JFQ0_9ACTN</name>
<dbReference type="Gene3D" id="3.90.1200.10">
    <property type="match status" value="1"/>
</dbReference>
<protein>
    <submittedName>
        <fullName evidence="2">Phosphotransferase family enzyme</fullName>
    </submittedName>
</protein>
<evidence type="ECO:0000259" key="1">
    <source>
        <dbReference type="Pfam" id="PF01636"/>
    </source>
</evidence>
<sequence>MSASPLPLVPYGATAVRPDWADLPAELRAAISARLGSTVSWATTAGGGFTSGFTGVLHTTAGDRVFVKAASLTDQRHLSDWYAREIAIIAALPPDLPVARPRWALTAAGYFVICLDAVDGRTPALPWHPADLTATLAAYARVAQALREPPAELVALGLPQLADLLRSDLSWWREIVDGQEPVPPGMPASLRDRIPELAALEGLMPGYALGTGLIHCDLRLDNVLVDRAGSAWICDWNWLCFGPAWFDLAGLLVTVYASGLDADRVFAAHPAARDAPADGLDAALASLAGYWLVRATAEPVADSPHLRAHQRWSGETALAWLAARRGWR</sequence>
<dbReference type="SUPFAM" id="SSF56112">
    <property type="entry name" value="Protein kinase-like (PK-like)"/>
    <property type="match status" value="1"/>
</dbReference>
<evidence type="ECO:0000313" key="2">
    <source>
        <dbReference type="EMBL" id="RKR87737.1"/>
    </source>
</evidence>
<dbReference type="Pfam" id="PF01636">
    <property type="entry name" value="APH"/>
    <property type="match status" value="1"/>
</dbReference>
<feature type="domain" description="Aminoglycoside phosphotransferase" evidence="1">
    <location>
        <begin position="57"/>
        <end position="256"/>
    </location>
</feature>
<organism evidence="2 3">
    <name type="scientific">Micromonospora pisi</name>
    <dbReference type="NCBI Taxonomy" id="589240"/>
    <lineage>
        <taxon>Bacteria</taxon>
        <taxon>Bacillati</taxon>
        <taxon>Actinomycetota</taxon>
        <taxon>Actinomycetes</taxon>
        <taxon>Micromonosporales</taxon>
        <taxon>Micromonosporaceae</taxon>
        <taxon>Micromonospora</taxon>
    </lineage>
</organism>
<dbReference type="Proteomes" id="UP000277671">
    <property type="component" value="Unassembled WGS sequence"/>
</dbReference>
<dbReference type="InterPro" id="IPR011009">
    <property type="entry name" value="Kinase-like_dom_sf"/>
</dbReference>
<dbReference type="OrthoDB" id="2570531at2"/>
<dbReference type="RefSeq" id="WP_121156464.1">
    <property type="nucleotide sequence ID" value="NZ_RBKT01000001.1"/>
</dbReference>